<organism evidence="1 2">
    <name type="scientific">Panagrolaimus sp. JU765</name>
    <dbReference type="NCBI Taxonomy" id="591449"/>
    <lineage>
        <taxon>Eukaryota</taxon>
        <taxon>Metazoa</taxon>
        <taxon>Ecdysozoa</taxon>
        <taxon>Nematoda</taxon>
        <taxon>Chromadorea</taxon>
        <taxon>Rhabditida</taxon>
        <taxon>Tylenchina</taxon>
        <taxon>Panagrolaimomorpha</taxon>
        <taxon>Panagrolaimoidea</taxon>
        <taxon>Panagrolaimidae</taxon>
        <taxon>Panagrolaimus</taxon>
    </lineage>
</organism>
<dbReference type="WBParaSite" id="JU765_v2.g2495.t1">
    <property type="protein sequence ID" value="JU765_v2.g2495.t1"/>
    <property type="gene ID" value="JU765_v2.g2495"/>
</dbReference>
<evidence type="ECO:0000313" key="1">
    <source>
        <dbReference type="Proteomes" id="UP000887576"/>
    </source>
</evidence>
<proteinExistence type="predicted"/>
<name>A0AC34R0V9_9BILA</name>
<dbReference type="Proteomes" id="UP000887576">
    <property type="component" value="Unplaced"/>
</dbReference>
<sequence>MAVALHFNAIYGSHGYSVIHLEEKKPTEFKPFSQGIPKTREEACKVFRQCFSSYSPAVVKSIFLDYDKMTETPPWLMMMKEVGREVGYYCVHNRTRVSKILTEMLLDGKRDKKYLTGEKVLMIKYFIKRAEIELHLLEKKKIGWQVIDGKSVVFGFIPEKQRLLALIQKLKVTIDEIKHVYIARWEYLELKQELD</sequence>
<evidence type="ECO:0000313" key="2">
    <source>
        <dbReference type="WBParaSite" id="JU765_v2.g2495.t1"/>
    </source>
</evidence>
<accession>A0AC34R0V9</accession>
<reference evidence="2" key="1">
    <citation type="submission" date="2022-11" db="UniProtKB">
        <authorList>
            <consortium name="WormBaseParasite"/>
        </authorList>
    </citation>
    <scope>IDENTIFICATION</scope>
</reference>
<protein>
    <submittedName>
        <fullName evidence="2">Uncharacterized protein</fullName>
    </submittedName>
</protein>